<proteinExistence type="inferred from homology"/>
<dbReference type="STRING" id="1754190.A0A1Y2B2H7"/>
<comment type="caution">
    <text evidence="8">The sequence shown here is derived from an EMBL/GenBank/DDBJ whole genome shotgun (WGS) entry which is preliminary data.</text>
</comment>
<dbReference type="Proteomes" id="UP000193920">
    <property type="component" value="Unassembled WGS sequence"/>
</dbReference>
<evidence type="ECO:0000256" key="3">
    <source>
        <dbReference type="ARBA" id="ARBA00022793"/>
    </source>
</evidence>
<evidence type="ECO:0000256" key="2">
    <source>
        <dbReference type="ARBA" id="ARBA00009533"/>
    </source>
</evidence>
<keyword evidence="4 6" id="KW-0663">Pyridoxal phosphate</keyword>
<dbReference type="Gene3D" id="3.40.640.10">
    <property type="entry name" value="Type I PLP-dependent aspartate aminotransferase-like (Major domain)"/>
    <property type="match status" value="1"/>
</dbReference>
<dbReference type="InterPro" id="IPR015421">
    <property type="entry name" value="PyrdxlP-dep_Trfase_major"/>
</dbReference>
<evidence type="ECO:0000313" key="9">
    <source>
        <dbReference type="Proteomes" id="UP000193920"/>
    </source>
</evidence>
<reference evidence="8 9" key="1">
    <citation type="submission" date="2016-08" db="EMBL/GenBank/DDBJ databases">
        <title>A Parts List for Fungal Cellulosomes Revealed by Comparative Genomics.</title>
        <authorList>
            <consortium name="DOE Joint Genome Institute"/>
            <person name="Haitjema C.H."/>
            <person name="Gilmore S.P."/>
            <person name="Henske J.K."/>
            <person name="Solomon K.V."/>
            <person name="De Groot R."/>
            <person name="Kuo A."/>
            <person name="Mondo S.J."/>
            <person name="Salamov A.A."/>
            <person name="Labutti K."/>
            <person name="Zhao Z."/>
            <person name="Chiniquy J."/>
            <person name="Barry K."/>
            <person name="Brewer H.M."/>
            <person name="Purvine S.O."/>
            <person name="Wright A.T."/>
            <person name="Boxma B."/>
            <person name="Van Alen T."/>
            <person name="Hackstein J.H."/>
            <person name="Baker S.E."/>
            <person name="Grigoriev I.V."/>
            <person name="O'Malley M.A."/>
        </authorList>
    </citation>
    <scope>NUCLEOTIDE SEQUENCE [LARGE SCALE GENOMIC DNA]</scope>
    <source>
        <strain evidence="8 9">G1</strain>
    </source>
</reference>
<dbReference type="AlphaFoldDB" id="A0A1Y2B2H7"/>
<keyword evidence="5 7" id="KW-0456">Lyase</keyword>
<evidence type="ECO:0000256" key="6">
    <source>
        <dbReference type="PIRSR" id="PIRSR602129-50"/>
    </source>
</evidence>
<keyword evidence="9" id="KW-1185">Reference proteome</keyword>
<comment type="similarity">
    <text evidence="2 7">Belongs to the group II decarboxylase family.</text>
</comment>
<protein>
    <submittedName>
        <fullName evidence="8">PLP-dependent transferase</fullName>
    </submittedName>
</protein>
<feature type="modified residue" description="N6-(pyridoxal phosphate)lysine" evidence="6">
    <location>
        <position position="284"/>
    </location>
</feature>
<dbReference type="GO" id="GO:0016740">
    <property type="term" value="F:transferase activity"/>
    <property type="evidence" value="ECO:0007669"/>
    <property type="project" value="UniProtKB-KW"/>
</dbReference>
<evidence type="ECO:0000256" key="7">
    <source>
        <dbReference type="RuleBase" id="RU000382"/>
    </source>
</evidence>
<dbReference type="PANTHER" id="PTHR45677">
    <property type="entry name" value="GLUTAMATE DECARBOXYLASE-RELATED"/>
    <property type="match status" value="1"/>
</dbReference>
<dbReference type="GO" id="GO:0016831">
    <property type="term" value="F:carboxy-lyase activity"/>
    <property type="evidence" value="ECO:0007669"/>
    <property type="project" value="UniProtKB-KW"/>
</dbReference>
<dbReference type="InterPro" id="IPR015424">
    <property type="entry name" value="PyrdxlP-dep_Trfase"/>
</dbReference>
<accession>A0A1Y2B2H7</accession>
<dbReference type="GO" id="GO:0005737">
    <property type="term" value="C:cytoplasm"/>
    <property type="evidence" value="ECO:0007669"/>
    <property type="project" value="TreeGrafter"/>
</dbReference>
<dbReference type="SUPFAM" id="SSF53383">
    <property type="entry name" value="PLP-dependent transferases"/>
    <property type="match status" value="1"/>
</dbReference>
<dbReference type="InterPro" id="IPR015422">
    <property type="entry name" value="PyrdxlP-dep_Trfase_small"/>
</dbReference>
<evidence type="ECO:0000313" key="8">
    <source>
        <dbReference type="EMBL" id="ORY28697.1"/>
    </source>
</evidence>
<organism evidence="8 9">
    <name type="scientific">Neocallimastix californiae</name>
    <dbReference type="NCBI Taxonomy" id="1754190"/>
    <lineage>
        <taxon>Eukaryota</taxon>
        <taxon>Fungi</taxon>
        <taxon>Fungi incertae sedis</taxon>
        <taxon>Chytridiomycota</taxon>
        <taxon>Chytridiomycota incertae sedis</taxon>
        <taxon>Neocallimastigomycetes</taxon>
        <taxon>Neocallimastigales</taxon>
        <taxon>Neocallimastigaceae</taxon>
        <taxon>Neocallimastix</taxon>
    </lineage>
</organism>
<gene>
    <name evidence="8" type="ORF">LY90DRAFT_460911</name>
</gene>
<dbReference type="GO" id="GO:0019752">
    <property type="term" value="P:carboxylic acid metabolic process"/>
    <property type="evidence" value="ECO:0007669"/>
    <property type="project" value="InterPro"/>
</dbReference>
<dbReference type="GO" id="GO:0030170">
    <property type="term" value="F:pyridoxal phosphate binding"/>
    <property type="evidence" value="ECO:0007669"/>
    <property type="project" value="InterPro"/>
</dbReference>
<keyword evidence="3" id="KW-0210">Decarboxylase</keyword>
<comment type="cofactor">
    <cofactor evidence="1 6 7">
        <name>pyridoxal 5'-phosphate</name>
        <dbReference type="ChEBI" id="CHEBI:597326"/>
    </cofactor>
</comment>
<evidence type="ECO:0000256" key="5">
    <source>
        <dbReference type="ARBA" id="ARBA00023239"/>
    </source>
</evidence>
<dbReference type="InterPro" id="IPR002129">
    <property type="entry name" value="PyrdxlP-dep_de-COase"/>
</dbReference>
<dbReference type="Gene3D" id="3.90.1150.10">
    <property type="entry name" value="Aspartate Aminotransferase, domain 1"/>
    <property type="match status" value="1"/>
</dbReference>
<dbReference type="PANTHER" id="PTHR45677:SF8">
    <property type="entry name" value="CYSTEINE SULFINIC ACID DECARBOXYLASE"/>
    <property type="match status" value="1"/>
</dbReference>
<dbReference type="Pfam" id="PF00282">
    <property type="entry name" value="Pyridoxal_deC"/>
    <property type="match status" value="1"/>
</dbReference>
<keyword evidence="8" id="KW-0808">Transferase</keyword>
<dbReference type="EMBL" id="MCOG01000184">
    <property type="protein sequence ID" value="ORY28697.1"/>
    <property type="molecule type" value="Genomic_DNA"/>
</dbReference>
<sequence>MLKFGNSTIPKGISYDKKDIINYFFKIKTNVVENATRVSSPYMMGHMTSALPFFHKHISKLISSLNQNVVKVETSSTMTFLERETLSKLHRAFYNMEDNYYKELLTKNDGCFGCITSGGTIANLTALWISRNNAFPKTDNFNGIEKEGIISALKYYNYNDIAIIGSELMHYSFKKAADILGIGLNKIYTIPVDSEYKIRIDLLTEKLQELKQKRIKVITIVGIASTTEVGSIDDLEKLADLAEEYGAMFHVDGAWGGSFILSDKYRHLLKGIQRADTITIDGHKLLYTPIGCGVVLFKSPFLPTTTIRKVANYIIKTDSMDHGKTTLEGSRPANALYIHASLNILGQHGLRYLLETSIENTKYMYNLINLYPQFEIISKPITNIFTYRYIPTWLQNKNIQIKNKNNDINSSFYTTNNNNNNNNSNNNNNNKIYLEKYNNSDNAYERINDVTFNNEESEIIDDERLRKGFVSKTIIKTTKYPNCTNGVAVLRVVIANPLITKESIKTVIEEQIEFGLKLEKEYCN</sequence>
<evidence type="ECO:0000256" key="1">
    <source>
        <dbReference type="ARBA" id="ARBA00001933"/>
    </source>
</evidence>
<evidence type="ECO:0000256" key="4">
    <source>
        <dbReference type="ARBA" id="ARBA00022898"/>
    </source>
</evidence>
<dbReference type="OrthoDB" id="392571at2759"/>
<name>A0A1Y2B2H7_9FUNG</name>